<evidence type="ECO:0000256" key="1">
    <source>
        <dbReference type="ARBA" id="ARBA00022679"/>
    </source>
</evidence>
<dbReference type="PANTHER" id="PTHR43877">
    <property type="entry name" value="AMINOALKYLPHOSPHONATE N-ACETYLTRANSFERASE-RELATED-RELATED"/>
    <property type="match status" value="1"/>
</dbReference>
<organism evidence="5 6">
    <name type="scientific">Actinospica acidithermotolerans</name>
    <dbReference type="NCBI Taxonomy" id="2828514"/>
    <lineage>
        <taxon>Bacteria</taxon>
        <taxon>Bacillati</taxon>
        <taxon>Actinomycetota</taxon>
        <taxon>Actinomycetes</taxon>
        <taxon>Catenulisporales</taxon>
        <taxon>Actinospicaceae</taxon>
        <taxon>Actinospica</taxon>
    </lineage>
</organism>
<dbReference type="Gene3D" id="3.40.630.30">
    <property type="match status" value="1"/>
</dbReference>
<dbReference type="EC" id="2.3.1.-" evidence="5"/>
<evidence type="ECO:0000256" key="2">
    <source>
        <dbReference type="ARBA" id="ARBA00023315"/>
    </source>
</evidence>
<dbReference type="RefSeq" id="WP_212520202.1">
    <property type="nucleotide sequence ID" value="NZ_JAGSOH010000074.1"/>
</dbReference>
<dbReference type="Pfam" id="PF00583">
    <property type="entry name" value="Acetyltransf_1"/>
    <property type="match status" value="1"/>
</dbReference>
<keyword evidence="6" id="KW-1185">Reference proteome</keyword>
<proteinExistence type="predicted"/>
<dbReference type="SUPFAM" id="SSF55729">
    <property type="entry name" value="Acyl-CoA N-acyltransferases (Nat)"/>
    <property type="match status" value="2"/>
</dbReference>
<keyword evidence="2 5" id="KW-0012">Acyltransferase</keyword>
<dbReference type="GO" id="GO:0016747">
    <property type="term" value="F:acyltransferase activity, transferring groups other than amino-acyl groups"/>
    <property type="evidence" value="ECO:0007669"/>
    <property type="project" value="InterPro"/>
</dbReference>
<dbReference type="EMBL" id="JAGSOH010000074">
    <property type="protein sequence ID" value="MBR7829065.1"/>
    <property type="molecule type" value="Genomic_DNA"/>
</dbReference>
<feature type="compositionally biased region" description="Polar residues" evidence="3">
    <location>
        <begin position="355"/>
        <end position="365"/>
    </location>
</feature>
<accession>A0A941IHZ5</accession>
<comment type="caution">
    <text evidence="5">The sequence shown here is derived from an EMBL/GenBank/DDBJ whole genome shotgun (WGS) entry which is preliminary data.</text>
</comment>
<dbReference type="Proteomes" id="UP000676325">
    <property type="component" value="Unassembled WGS sequence"/>
</dbReference>
<dbReference type="CDD" id="cd04301">
    <property type="entry name" value="NAT_SF"/>
    <property type="match status" value="1"/>
</dbReference>
<dbReference type="AlphaFoldDB" id="A0A941IHZ5"/>
<dbReference type="InterPro" id="IPR050832">
    <property type="entry name" value="Bact_Acetyltransf"/>
</dbReference>
<evidence type="ECO:0000259" key="4">
    <source>
        <dbReference type="PROSITE" id="PS51186"/>
    </source>
</evidence>
<gene>
    <name evidence="5" type="ORF">KDK95_22350</name>
</gene>
<dbReference type="PROSITE" id="PS51186">
    <property type="entry name" value="GNAT"/>
    <property type="match status" value="1"/>
</dbReference>
<feature type="region of interest" description="Disordered" evidence="3">
    <location>
        <begin position="345"/>
        <end position="365"/>
    </location>
</feature>
<reference evidence="5" key="1">
    <citation type="submission" date="2021-04" db="EMBL/GenBank/DDBJ databases">
        <title>Genome based classification of Actinospica acidithermotolerans sp. nov., an actinobacterium isolated from an Indonesian hot spring.</title>
        <authorList>
            <person name="Kusuma A.B."/>
            <person name="Putra K.E."/>
            <person name="Nafisah S."/>
            <person name="Loh J."/>
            <person name="Nouioui I."/>
            <person name="Goodfellow M."/>
        </authorList>
    </citation>
    <scope>NUCLEOTIDE SEQUENCE</scope>
    <source>
        <strain evidence="5">MGRD01-02</strain>
    </source>
</reference>
<evidence type="ECO:0000313" key="6">
    <source>
        <dbReference type="Proteomes" id="UP000676325"/>
    </source>
</evidence>
<protein>
    <submittedName>
        <fullName evidence="5">GNAT family N-acetyltransferase</fullName>
        <ecNumber evidence="5">2.3.1.-</ecNumber>
    </submittedName>
</protein>
<name>A0A941IHZ5_9ACTN</name>
<evidence type="ECO:0000313" key="5">
    <source>
        <dbReference type="EMBL" id="MBR7829065.1"/>
    </source>
</evidence>
<evidence type="ECO:0000256" key="3">
    <source>
        <dbReference type="SAM" id="MobiDB-lite"/>
    </source>
</evidence>
<sequence>MEIRTFLGADADDSVLARFHALFEADGRRTFPGFPAQPFPGYAANMRASRHYDLGPRRVWAAWEDGELLGYGTVVYPDRHMLETAIPRVIVDEAHRRRGIGTALLREIAADARAEGRATLAYEQVRIGTDGEHWARAVGFANTQLRRWQMLHVADVDPALWEVPVPAGYRLVRWTDAAPDDLVAAFAQARNAIADAPHGDSSLLEPEWTVERIRQSEADIRAAGESARFVVAVCERSGAVAAVTGMLLEPGRVDLCWQRDTAAVADHRGLGLGRVVKAAMMRWLTVDIPGLGRVVTNTAADNASMNRVNEQVGYTHYADIGLFEASVEQIGAALGTAAAVPAPRTEPALGGITRPRTSAAPSGPR</sequence>
<feature type="domain" description="N-acetyltransferase" evidence="4">
    <location>
        <begin position="17"/>
        <end position="166"/>
    </location>
</feature>
<dbReference type="InterPro" id="IPR016181">
    <property type="entry name" value="Acyl_CoA_acyltransferase"/>
</dbReference>
<dbReference type="InterPro" id="IPR000182">
    <property type="entry name" value="GNAT_dom"/>
</dbReference>
<keyword evidence="1 5" id="KW-0808">Transferase</keyword>